<dbReference type="InterPro" id="IPR001826">
    <property type="entry name" value="RHS"/>
</dbReference>
<keyword evidence="8" id="KW-1185">Reference proteome</keyword>
<comment type="similarity">
    <text evidence="1">Belongs to the RHS family.</text>
</comment>
<dbReference type="Proteomes" id="UP000222168">
    <property type="component" value="Unassembled WGS sequence"/>
</dbReference>
<dbReference type="InterPro" id="IPR031325">
    <property type="entry name" value="RHS_repeat"/>
</dbReference>
<dbReference type="PANTHER" id="PTHR32305:SF15">
    <property type="entry name" value="PROTEIN RHSA-RELATED"/>
    <property type="match status" value="1"/>
</dbReference>
<gene>
    <name evidence="7" type="ORF">Xish_02526</name>
</gene>
<feature type="domain" description="Teneurin-like YD-shell" evidence="6">
    <location>
        <begin position="814"/>
        <end position="931"/>
    </location>
</feature>
<dbReference type="Pfam" id="PF03527">
    <property type="entry name" value="RHS"/>
    <property type="match status" value="1"/>
</dbReference>
<protein>
    <submittedName>
        <fullName evidence="7">RHS family protein</fullName>
    </submittedName>
</protein>
<evidence type="ECO:0000259" key="5">
    <source>
        <dbReference type="Pfam" id="PF20148"/>
    </source>
</evidence>
<feature type="domain" description="RHS protein conserved region" evidence="4">
    <location>
        <begin position="1320"/>
        <end position="1351"/>
    </location>
</feature>
<reference evidence="7 8" key="1">
    <citation type="journal article" date="2017" name="Nat. Microbiol.">
        <title>Natural product diversity associated with the nematode symbionts Photorhabdus and Xenorhabdus.</title>
        <authorList>
            <person name="Tobias N.J."/>
            <person name="Wolff H."/>
            <person name="Djahanschiri B."/>
            <person name="Grundmann F."/>
            <person name="Kronenwerth M."/>
            <person name="Shi Y.M."/>
            <person name="Simonyi S."/>
            <person name="Grun P."/>
            <person name="Shapiro-Ilan D."/>
            <person name="Pidot S.J."/>
            <person name="Stinear T.P."/>
            <person name="Ebersberger I."/>
            <person name="Bode H.B."/>
        </authorList>
    </citation>
    <scope>NUCLEOTIDE SEQUENCE [LARGE SCALE GENOMIC DNA]</scope>
    <source>
        <strain evidence="7 8">DSM 22670</strain>
    </source>
</reference>
<dbReference type="PANTHER" id="PTHR32305">
    <property type="match status" value="1"/>
</dbReference>
<accession>A0A2D0KIN1</accession>
<feature type="compositionally biased region" description="Basic and acidic residues" evidence="3">
    <location>
        <begin position="334"/>
        <end position="347"/>
    </location>
</feature>
<feature type="region of interest" description="Disordered" evidence="3">
    <location>
        <begin position="88"/>
        <end position="156"/>
    </location>
</feature>
<evidence type="ECO:0000256" key="1">
    <source>
        <dbReference type="ARBA" id="ARBA00009455"/>
    </source>
</evidence>
<dbReference type="Pfam" id="PF25023">
    <property type="entry name" value="TEN_YD-shell"/>
    <property type="match status" value="3"/>
</dbReference>
<feature type="domain" description="Teneurin-like YD-shell" evidence="6">
    <location>
        <begin position="663"/>
        <end position="802"/>
    </location>
</feature>
<dbReference type="NCBIfam" id="TIGR03696">
    <property type="entry name" value="Rhs_assc_core"/>
    <property type="match status" value="1"/>
</dbReference>
<evidence type="ECO:0000256" key="3">
    <source>
        <dbReference type="SAM" id="MobiDB-lite"/>
    </source>
</evidence>
<dbReference type="EMBL" id="NJAK01000001">
    <property type="protein sequence ID" value="PHM63289.1"/>
    <property type="molecule type" value="Genomic_DNA"/>
</dbReference>
<dbReference type="InterPro" id="IPR056823">
    <property type="entry name" value="TEN-like_YD-shell"/>
</dbReference>
<evidence type="ECO:0000259" key="4">
    <source>
        <dbReference type="Pfam" id="PF03527"/>
    </source>
</evidence>
<evidence type="ECO:0000256" key="2">
    <source>
        <dbReference type="ARBA" id="ARBA00022737"/>
    </source>
</evidence>
<dbReference type="InterPro" id="IPR022385">
    <property type="entry name" value="Rhs_assc_core"/>
</dbReference>
<dbReference type="OrthoDB" id="6043530at2"/>
<sequence length="1572" mass="177749">MSDTILVTPDSIDVRAEKYCKEFNIRTQAEAEKALSNADTLYRQSSFFYGDYGDDPELDVYYNQADADLTAQDFKKTAQETVEKFKRGEFPKKEWEEEEKEASDYPEPNAALPQKPRDDSPTGEGNTIGTIVGQAPQAGSPPHEANPAVKPEAQAEKGMWDKTVDWFQETADDVNQWIDESKHNLEEAWNNPGEAAIGAGKALWNTIPEMGELLGKGMVIVATAPAVAAEKTWEYMGGSPVGISEIQQKAVAAVNADAIKMEMKSDAEKGGALAFDIGSIAMGGAGILKNAAKGAAKAGTKGVSKETKSAESAAGAKIKGQSSETTNSTPANSKKTEKDPVDNKSSNKEGSCNGTCTKEGEPVDVATGDFLQVWPVIAIPGLLPITLTRTYRSTAKFSGLFGTKWADDWSRQLVLSDGKVNFTDADGVIYDFTTPEDQVLARNQHIPHYVLTGELTGELQLTDRQSQLTYHFNHAVGNIRKLSAITDRRQNAIQFIYDKQSQLIEITRTDGFRLVLGYQGQHIQTVDYLEPQKQQRLVTCHYDPQGYLHECDAFQHNHLWHEYDAQGRMIRWHDTDQTDLSLTYDEQGRVLSTASSQGYWCDHFHYDDQARITTYRDAEGGETQYHYDHNGLVIREVDPLGRITRRQWRHSQIIWEADRAGGLTTFDYNPDGALTEVKLPTGDTFAYGYDEHGQLIESVQPTGERWQFHYDDQGNLTALTNPLGHKEEYQYGIHGELRQRLLPDGRQWHYAYDEQQRLAAVMTPDGQTTGLQLDELGRLRQLTDAFKQQTHYRYSDDHASLNGSLTEIELPDGTTQQLAYDSERRVVAVTDGEGRTTRYTYGAFDLLTQVTRPDGTVLRFGYDRLTRLNSVTASTGETYRYERDAAGQIIRETDFTGRTLDYQYDKLGRRTQVQYPDGQQLRWHYSATGLLVRQESWQPEDDKLVLKATTTYEYNIRHQLVKATNDDAVVEYEYDKATGLPVCERINGREIIREWDSLTGRPISESVDGNTLHFGYNLLGNLDHFQLNQHTPLTFQYDVLGRETVRESADGFILASRYTATGLLAHQSAGQATKLFRETLAQNDPYFPPQATAVNRSWQYDRAHNVRVIDDSRWGQTRYRYNTNDQILHTLFDGARPHEEQFTYDANGNLNQHLPVDAYGAMAQITQRQKAGRVVQQGDIRYRYDDNGRLVEKTEQHDGFRPQIWRYRWDTQNQLTHCETPDGSRWQYKYDAFGRRIQKLKIHDGKLAAANLQLWLAGKPDLAPRADAIMGQEYLWSGDQLIEETPLYADGSPAEGQRIRWLYEPGALTPSARFEQDKLHYIVSDHQGTPREMLNEEGVLVWAQRLRTWGQSDRFQAIGSGHADYHVNCNFRFLGQYFDEESGLFYNRFRYYSPETAQYISPDPIGLMGGVNPYSYVHNPAGWVDPFGLAGKDCDKLFSNQSYKEIEKAPLDQWIVDSFKDGKYKTVVTTQDTYVYRVYGGNAKPGGSFVSDLPASNRIQAKIDAALLPEWKNTRQFEAQILVPKGTTLHVGQVAPQTMKSGAVLKGEATQILLPRDWDPSWIKNTRGIPSK</sequence>
<comment type="caution">
    <text evidence="7">The sequence shown here is derived from an EMBL/GenBank/DDBJ whole genome shotgun (WGS) entry which is preliminary data.</text>
</comment>
<organism evidence="7 8">
    <name type="scientific">Xenorhabdus ishibashii</name>
    <dbReference type="NCBI Taxonomy" id="1034471"/>
    <lineage>
        <taxon>Bacteria</taxon>
        <taxon>Pseudomonadati</taxon>
        <taxon>Pseudomonadota</taxon>
        <taxon>Gammaproteobacteria</taxon>
        <taxon>Enterobacterales</taxon>
        <taxon>Morganellaceae</taxon>
        <taxon>Xenorhabdus</taxon>
    </lineage>
</organism>
<dbReference type="Gene3D" id="2.180.10.10">
    <property type="entry name" value="RHS repeat-associated core"/>
    <property type="match status" value="3"/>
</dbReference>
<dbReference type="Pfam" id="PF20148">
    <property type="entry name" value="DUF6531"/>
    <property type="match status" value="1"/>
</dbReference>
<dbReference type="InterPro" id="IPR050708">
    <property type="entry name" value="T6SS_VgrG/RHS"/>
</dbReference>
<feature type="region of interest" description="Disordered" evidence="3">
    <location>
        <begin position="298"/>
        <end position="359"/>
    </location>
</feature>
<evidence type="ECO:0000313" key="7">
    <source>
        <dbReference type="EMBL" id="PHM63289.1"/>
    </source>
</evidence>
<keyword evidence="2" id="KW-0677">Repeat</keyword>
<feature type="domain" description="DUF6531" evidence="5">
    <location>
        <begin position="360"/>
        <end position="432"/>
    </location>
</feature>
<dbReference type="RefSeq" id="WP_099118140.1">
    <property type="nucleotide sequence ID" value="NZ_NJAK01000001.1"/>
</dbReference>
<proteinExistence type="inferred from homology"/>
<dbReference type="InterPro" id="IPR006530">
    <property type="entry name" value="YD"/>
</dbReference>
<name>A0A2D0KIN1_9GAMM</name>
<dbReference type="Pfam" id="PF05593">
    <property type="entry name" value="RHS_repeat"/>
    <property type="match status" value="1"/>
</dbReference>
<dbReference type="NCBIfam" id="TIGR01643">
    <property type="entry name" value="YD_repeat_2x"/>
    <property type="match status" value="9"/>
</dbReference>
<feature type="domain" description="Teneurin-like YD-shell" evidence="6">
    <location>
        <begin position="1112"/>
        <end position="1245"/>
    </location>
</feature>
<evidence type="ECO:0000259" key="6">
    <source>
        <dbReference type="Pfam" id="PF25023"/>
    </source>
</evidence>
<dbReference type="InterPro" id="IPR045351">
    <property type="entry name" value="DUF6531"/>
</dbReference>
<feature type="compositionally biased region" description="Polar residues" evidence="3">
    <location>
        <begin position="320"/>
        <end position="333"/>
    </location>
</feature>
<evidence type="ECO:0000313" key="8">
    <source>
        <dbReference type="Proteomes" id="UP000222168"/>
    </source>
</evidence>